<dbReference type="PANTHER" id="PTHR13593:SF148">
    <property type="entry name" value="PHOSPHATIDYLINOSITOL-SPECIFIC PHOSPHOLIPASE C X DOMAIN-CONTAINING PROTEIN"/>
    <property type="match status" value="1"/>
</dbReference>
<proteinExistence type="predicted"/>
<dbReference type="SMART" id="SM00148">
    <property type="entry name" value="PLCXc"/>
    <property type="match status" value="1"/>
</dbReference>
<dbReference type="GO" id="GO:0008081">
    <property type="term" value="F:phosphoric diester hydrolase activity"/>
    <property type="evidence" value="ECO:0007669"/>
    <property type="project" value="InterPro"/>
</dbReference>
<reference evidence="2" key="1">
    <citation type="submission" date="2022-06" db="EMBL/GenBank/DDBJ databases">
        <authorList>
            <consortium name="SYNGENTA / RWTH Aachen University"/>
        </authorList>
    </citation>
    <scope>NUCLEOTIDE SEQUENCE</scope>
</reference>
<name>A0AAV0BFP0_PHAPC</name>
<dbReference type="Proteomes" id="UP001153365">
    <property type="component" value="Unassembled WGS sequence"/>
</dbReference>
<dbReference type="EMBL" id="CALTRL010005771">
    <property type="protein sequence ID" value="CAH7686098.1"/>
    <property type="molecule type" value="Genomic_DNA"/>
</dbReference>
<comment type="caution">
    <text evidence="2">The sequence shown here is derived from an EMBL/GenBank/DDBJ whole genome shotgun (WGS) entry which is preliminary data.</text>
</comment>
<dbReference type="AlphaFoldDB" id="A0AAV0BFP0"/>
<evidence type="ECO:0000313" key="3">
    <source>
        <dbReference type="Proteomes" id="UP001153365"/>
    </source>
</evidence>
<dbReference type="Gene3D" id="3.20.20.190">
    <property type="entry name" value="Phosphatidylinositol (PI) phosphodiesterase"/>
    <property type="match status" value="1"/>
</dbReference>
<dbReference type="SUPFAM" id="SSF51695">
    <property type="entry name" value="PLC-like phosphodiesterases"/>
    <property type="match status" value="1"/>
</dbReference>
<dbReference type="PANTHER" id="PTHR13593">
    <property type="match status" value="1"/>
</dbReference>
<evidence type="ECO:0000313" key="2">
    <source>
        <dbReference type="EMBL" id="CAH7686098.1"/>
    </source>
</evidence>
<protein>
    <submittedName>
        <fullName evidence="2">PLC-like phosphodiesterase</fullName>
    </submittedName>
</protein>
<keyword evidence="3" id="KW-1185">Reference proteome</keyword>
<dbReference type="InterPro" id="IPR017946">
    <property type="entry name" value="PLC-like_Pdiesterase_TIM-brl"/>
</dbReference>
<feature type="domain" description="Phosphatidylinositol-specific phospholipase C X" evidence="1">
    <location>
        <begin position="132"/>
        <end position="277"/>
    </location>
</feature>
<dbReference type="GO" id="GO:0006629">
    <property type="term" value="P:lipid metabolic process"/>
    <property type="evidence" value="ECO:0007669"/>
    <property type="project" value="InterPro"/>
</dbReference>
<dbReference type="Pfam" id="PF00388">
    <property type="entry name" value="PI-PLC-X"/>
    <property type="match status" value="1"/>
</dbReference>
<sequence length="470" mass="53184">MVNHLPITISNRTSAQIKINHLSFDDTVAPHQHTFTKAIPTKIKLKNLKISVSIEAERPNEIQIKFSESNRIRKFKRFWKLKIDYGVHQMDQMLEKGKRSRFEVFQSISDDGSVTLMAITARDFSSWMSHLSDDSSISSLTLPGTHNTCALYGWPLGTCQTRTLSRQLKDGIRFLDLRLGLPKGPGSPLTAYHGFHSQSITFTEILKTLINFVTEQPSETIIISIKQEDKGDGFKESLMKEMIDFEGAESFKNRWWIDDCLPQSLGLVRGKLILFSRIESLTEPSISEPEGIRLPSWPNNSREIWETKIPNTNVAVQDWYDIGSFLSISKKSSLACLSLCRALWEPSKYDPTSNEEARNVVQTGQNVNIQEIQESSEVQKVQPETDIPTWVITFLSASSPLLAFPVICAKGFGWPKMGLGIEGVNSRVSRWLVSRRDEESEPSIKGVVCLMDYYQSPKESLVSLLVDCNF</sequence>
<dbReference type="PROSITE" id="PS50007">
    <property type="entry name" value="PIPLC_X_DOMAIN"/>
    <property type="match status" value="1"/>
</dbReference>
<accession>A0AAV0BFP0</accession>
<organism evidence="2 3">
    <name type="scientific">Phakopsora pachyrhizi</name>
    <name type="common">Asian soybean rust disease fungus</name>
    <dbReference type="NCBI Taxonomy" id="170000"/>
    <lineage>
        <taxon>Eukaryota</taxon>
        <taxon>Fungi</taxon>
        <taxon>Dikarya</taxon>
        <taxon>Basidiomycota</taxon>
        <taxon>Pucciniomycotina</taxon>
        <taxon>Pucciniomycetes</taxon>
        <taxon>Pucciniales</taxon>
        <taxon>Phakopsoraceae</taxon>
        <taxon>Phakopsora</taxon>
    </lineage>
</organism>
<dbReference type="InterPro" id="IPR000909">
    <property type="entry name" value="PLipase_C_PInositol-sp_X_dom"/>
</dbReference>
<gene>
    <name evidence="2" type="ORF">PPACK8108_LOCUS20704</name>
</gene>
<dbReference type="InterPro" id="IPR051057">
    <property type="entry name" value="PI-PLC_domain"/>
</dbReference>
<evidence type="ECO:0000259" key="1">
    <source>
        <dbReference type="SMART" id="SM00148"/>
    </source>
</evidence>